<feature type="transmembrane region" description="Helical" evidence="7">
    <location>
        <begin position="55"/>
        <end position="74"/>
    </location>
</feature>
<evidence type="ECO:0000256" key="3">
    <source>
        <dbReference type="ARBA" id="ARBA00022448"/>
    </source>
</evidence>
<feature type="transmembrane region" description="Helical" evidence="7">
    <location>
        <begin position="6"/>
        <end position="25"/>
    </location>
</feature>
<feature type="transmembrane region" description="Helical" evidence="7">
    <location>
        <begin position="86"/>
        <end position="107"/>
    </location>
</feature>
<dbReference type="STRING" id="1619048.UU49_C0025G0002"/>
<keyword evidence="3" id="KW-0813">Transport</keyword>
<evidence type="ECO:0000256" key="4">
    <source>
        <dbReference type="ARBA" id="ARBA00022692"/>
    </source>
</evidence>
<dbReference type="Pfam" id="PF02254">
    <property type="entry name" value="TrkA_N"/>
    <property type="match status" value="1"/>
</dbReference>
<feature type="transmembrane region" description="Helical" evidence="7">
    <location>
        <begin position="174"/>
        <end position="201"/>
    </location>
</feature>
<dbReference type="EMBL" id="LCAV01000025">
    <property type="protein sequence ID" value="KKR97712.1"/>
    <property type="molecule type" value="Genomic_DNA"/>
</dbReference>
<organism evidence="9 10">
    <name type="scientific">Candidatus Magasanikbacteria bacterium GW2011_GWC2_41_17</name>
    <dbReference type="NCBI Taxonomy" id="1619048"/>
    <lineage>
        <taxon>Bacteria</taxon>
        <taxon>Candidatus Magasanikiibacteriota</taxon>
    </lineage>
</organism>
<dbReference type="PANTHER" id="PTHR42751">
    <property type="entry name" value="SODIUM/HYDROGEN EXCHANGER FAMILY/TRKA DOMAIN PROTEIN"/>
    <property type="match status" value="1"/>
</dbReference>
<comment type="caution">
    <text evidence="9">The sequence shown here is derived from an EMBL/GenBank/DDBJ whole genome shotgun (WGS) entry which is preliminary data.</text>
</comment>
<feature type="transmembrane region" description="Helical" evidence="7">
    <location>
        <begin position="213"/>
        <end position="231"/>
    </location>
</feature>
<accession>A0A0G0YBN0</accession>
<evidence type="ECO:0000313" key="9">
    <source>
        <dbReference type="EMBL" id="KKR97712.1"/>
    </source>
</evidence>
<feature type="transmembrane region" description="Helical" evidence="7">
    <location>
        <begin position="267"/>
        <end position="285"/>
    </location>
</feature>
<dbReference type="InterPro" id="IPR006153">
    <property type="entry name" value="Cation/H_exchanger_TM"/>
</dbReference>
<feature type="transmembrane region" description="Helical" evidence="7">
    <location>
        <begin position="322"/>
        <end position="345"/>
    </location>
</feature>
<dbReference type="SUPFAM" id="SSF51735">
    <property type="entry name" value="NAD(P)-binding Rossmann-fold domains"/>
    <property type="match status" value="1"/>
</dbReference>
<evidence type="ECO:0000256" key="1">
    <source>
        <dbReference type="ARBA" id="ARBA00004141"/>
    </source>
</evidence>
<evidence type="ECO:0000256" key="5">
    <source>
        <dbReference type="ARBA" id="ARBA00022989"/>
    </source>
</evidence>
<proteinExistence type="inferred from homology"/>
<sequence>MSPSIFELATVILVAACLSMLARFFRQPLILAYLATGILIGSFSFFNIINLDIFYIFSDLGIMFLLFLVGLEMNITSIKLSGKTSLIVGLGQIIFTFGIGFFIATLFNFNYLQAAYIAIALTFSSTIIIVKLLSEKNDLNSLYGRISIGFLLVQDFIAIIILLVLAGIELGNGIVWADILFTILKGIALFIFMFWIGRVILPKIFDKIARSQELLFLMTLAWVFLLVSFMHKIGFSIEIGGFLAGIALANSSENFQIASRIKPLRDFFILLFFVVLGSSIIFTSFNGLTTPIIVFSLFVLIGNPLIVLAIMGIMGYRKKTSFLAGVTVAQISEFSLILVALGLKLGHINEGVVVLVTAVGVITITLSTYMITYANHIFNFISPVLSIFERKKTKEYHAPVKKFKKPVVLIGYHRTGQSMAKKMDKKDFLVIDIDPDIIQMLDEQGIDNLLGDISDEEIFEKANIASALLVVSTNPNLEDNLTLISRIKSLKNKPKVIVRAQNNRESKALYEAGAYYVLLPETVSGHYLRKIVRKELRN</sequence>
<keyword evidence="4 7" id="KW-0812">Transmembrane</keyword>
<dbReference type="GO" id="GO:0015297">
    <property type="term" value="F:antiporter activity"/>
    <property type="evidence" value="ECO:0007669"/>
    <property type="project" value="InterPro"/>
</dbReference>
<evidence type="ECO:0000256" key="2">
    <source>
        <dbReference type="ARBA" id="ARBA00005551"/>
    </source>
</evidence>
<comment type="similarity">
    <text evidence="2">Belongs to the monovalent cation:proton antiporter 2 (CPA2) transporter (TC 2.A.37) family.</text>
</comment>
<dbReference type="PROSITE" id="PS51201">
    <property type="entry name" value="RCK_N"/>
    <property type="match status" value="1"/>
</dbReference>
<dbReference type="Proteomes" id="UP000034108">
    <property type="component" value="Unassembled WGS sequence"/>
</dbReference>
<name>A0A0G0YBN0_9BACT</name>
<feature type="transmembrane region" description="Helical" evidence="7">
    <location>
        <begin position="291"/>
        <end position="310"/>
    </location>
</feature>
<gene>
    <name evidence="9" type="ORF">UU49_C0025G0002</name>
</gene>
<evidence type="ECO:0000259" key="8">
    <source>
        <dbReference type="PROSITE" id="PS51201"/>
    </source>
</evidence>
<dbReference type="GO" id="GO:0006813">
    <property type="term" value="P:potassium ion transport"/>
    <property type="evidence" value="ECO:0007669"/>
    <property type="project" value="InterPro"/>
</dbReference>
<dbReference type="PANTHER" id="PTHR42751:SF3">
    <property type="entry name" value="SODIUM_GLUTAMATE SYMPORTER"/>
    <property type="match status" value="1"/>
</dbReference>
<reference evidence="9 10" key="1">
    <citation type="journal article" date="2015" name="Nature">
        <title>rRNA introns, odd ribosomes, and small enigmatic genomes across a large radiation of phyla.</title>
        <authorList>
            <person name="Brown C.T."/>
            <person name="Hug L.A."/>
            <person name="Thomas B.C."/>
            <person name="Sharon I."/>
            <person name="Castelle C.J."/>
            <person name="Singh A."/>
            <person name="Wilkins M.J."/>
            <person name="Williams K.H."/>
            <person name="Banfield J.F."/>
        </authorList>
    </citation>
    <scope>NUCLEOTIDE SEQUENCE [LARGE SCALE GENOMIC DNA]</scope>
</reference>
<keyword evidence="6 7" id="KW-0472">Membrane</keyword>
<dbReference type="GO" id="GO:1902600">
    <property type="term" value="P:proton transmembrane transport"/>
    <property type="evidence" value="ECO:0007669"/>
    <property type="project" value="InterPro"/>
</dbReference>
<feature type="domain" description="RCK N-terminal" evidence="8">
    <location>
        <begin position="404"/>
        <end position="519"/>
    </location>
</feature>
<evidence type="ECO:0000256" key="6">
    <source>
        <dbReference type="ARBA" id="ARBA00023136"/>
    </source>
</evidence>
<feature type="transmembrane region" description="Helical" evidence="7">
    <location>
        <begin position="113"/>
        <end position="134"/>
    </location>
</feature>
<dbReference type="GO" id="GO:0016020">
    <property type="term" value="C:membrane"/>
    <property type="evidence" value="ECO:0007669"/>
    <property type="project" value="UniProtKB-SubCell"/>
</dbReference>
<feature type="transmembrane region" description="Helical" evidence="7">
    <location>
        <begin position="146"/>
        <end position="168"/>
    </location>
</feature>
<dbReference type="InterPro" id="IPR036291">
    <property type="entry name" value="NAD(P)-bd_dom_sf"/>
</dbReference>
<feature type="transmembrane region" description="Helical" evidence="7">
    <location>
        <begin position="351"/>
        <end position="371"/>
    </location>
</feature>
<feature type="transmembrane region" description="Helical" evidence="7">
    <location>
        <begin position="30"/>
        <end position="49"/>
    </location>
</feature>
<protein>
    <submittedName>
        <fullName evidence="9">Transporter, CPA2 family</fullName>
    </submittedName>
</protein>
<evidence type="ECO:0000313" key="10">
    <source>
        <dbReference type="Proteomes" id="UP000034108"/>
    </source>
</evidence>
<dbReference type="Pfam" id="PF00999">
    <property type="entry name" value="Na_H_Exchanger"/>
    <property type="match status" value="1"/>
</dbReference>
<keyword evidence="5 7" id="KW-1133">Transmembrane helix</keyword>
<dbReference type="AlphaFoldDB" id="A0A0G0YBN0"/>
<evidence type="ECO:0000256" key="7">
    <source>
        <dbReference type="SAM" id="Phobius"/>
    </source>
</evidence>
<comment type="subcellular location">
    <subcellularLocation>
        <location evidence="1">Membrane</location>
        <topology evidence="1">Multi-pass membrane protein</topology>
    </subcellularLocation>
</comment>
<dbReference type="Gene3D" id="3.40.50.720">
    <property type="entry name" value="NAD(P)-binding Rossmann-like Domain"/>
    <property type="match status" value="1"/>
</dbReference>
<dbReference type="PATRIC" id="fig|1619048.3.peg.634"/>
<dbReference type="InterPro" id="IPR003148">
    <property type="entry name" value="RCK_N"/>
</dbReference>
<dbReference type="InterPro" id="IPR038770">
    <property type="entry name" value="Na+/solute_symporter_sf"/>
</dbReference>
<dbReference type="Gene3D" id="1.20.1530.20">
    <property type="match status" value="1"/>
</dbReference>